<keyword evidence="3" id="KW-1185">Reference proteome</keyword>
<evidence type="ECO:0000256" key="1">
    <source>
        <dbReference type="SAM" id="MobiDB-lite"/>
    </source>
</evidence>
<accession>A0A8J6EM13</accession>
<dbReference type="AlphaFoldDB" id="A0A8J6EM13"/>
<comment type="caution">
    <text evidence="2">The sequence shown here is derived from an EMBL/GenBank/DDBJ whole genome shotgun (WGS) entry which is preliminary data.</text>
</comment>
<feature type="region of interest" description="Disordered" evidence="1">
    <location>
        <begin position="39"/>
        <end position="79"/>
    </location>
</feature>
<evidence type="ECO:0000313" key="2">
    <source>
        <dbReference type="EMBL" id="KAG9471822.1"/>
    </source>
</evidence>
<reference evidence="2" key="1">
    <citation type="thesis" date="2020" institute="ProQuest LLC" country="789 East Eisenhower Parkway, Ann Arbor, MI, USA">
        <title>Comparative Genomics and Chromosome Evolution.</title>
        <authorList>
            <person name="Mudd A.B."/>
        </authorList>
    </citation>
    <scope>NUCLEOTIDE SEQUENCE</scope>
    <source>
        <strain evidence="2">HN-11 Male</strain>
        <tissue evidence="2">Kidney and liver</tissue>
    </source>
</reference>
<feature type="compositionally biased region" description="Polar residues" evidence="1">
    <location>
        <begin position="68"/>
        <end position="79"/>
    </location>
</feature>
<evidence type="ECO:0000313" key="3">
    <source>
        <dbReference type="Proteomes" id="UP000770717"/>
    </source>
</evidence>
<protein>
    <submittedName>
        <fullName evidence="2">Uncharacterized protein</fullName>
    </submittedName>
</protein>
<organism evidence="2 3">
    <name type="scientific">Eleutherodactylus coqui</name>
    <name type="common">Puerto Rican coqui</name>
    <dbReference type="NCBI Taxonomy" id="57060"/>
    <lineage>
        <taxon>Eukaryota</taxon>
        <taxon>Metazoa</taxon>
        <taxon>Chordata</taxon>
        <taxon>Craniata</taxon>
        <taxon>Vertebrata</taxon>
        <taxon>Euteleostomi</taxon>
        <taxon>Amphibia</taxon>
        <taxon>Batrachia</taxon>
        <taxon>Anura</taxon>
        <taxon>Neobatrachia</taxon>
        <taxon>Hyloidea</taxon>
        <taxon>Eleutherodactylidae</taxon>
        <taxon>Eleutherodactylinae</taxon>
        <taxon>Eleutherodactylus</taxon>
        <taxon>Eleutherodactylus</taxon>
    </lineage>
</organism>
<dbReference type="Proteomes" id="UP000770717">
    <property type="component" value="Unassembled WGS sequence"/>
</dbReference>
<proteinExistence type="predicted"/>
<dbReference type="EMBL" id="WNTK01000097">
    <property type="protein sequence ID" value="KAG9471822.1"/>
    <property type="molecule type" value="Genomic_DNA"/>
</dbReference>
<gene>
    <name evidence="2" type="ORF">GDO78_022598</name>
</gene>
<sequence>MKGQQLCTPPTVACQLLTAVEEGHTDGYRHLCICLQRSRGADKQRKKPKSTQHSGERCSPLISAISEGLSTRTSTDQNF</sequence>
<name>A0A8J6EM13_ELECQ</name>